<dbReference type="Proteomes" id="UP001152622">
    <property type="component" value="Chromosome 13"/>
</dbReference>
<name>A0A9Q1IKK8_SYNKA</name>
<accession>A0A9Q1IKK8</accession>
<proteinExistence type="predicted"/>
<sequence length="69" mass="7328">MRRNTAGIKGRMTPWGVLFKRPRIISGGGFSGLSEPRARPGAASASYSSFYRLGLVLSLSNGLPGLADF</sequence>
<protein>
    <submittedName>
        <fullName evidence="1">Uncharacterized protein</fullName>
    </submittedName>
</protein>
<evidence type="ECO:0000313" key="1">
    <source>
        <dbReference type="EMBL" id="KAJ8344081.1"/>
    </source>
</evidence>
<reference evidence="1" key="1">
    <citation type="journal article" date="2023" name="Science">
        <title>Genome structures resolve the early diversification of teleost fishes.</title>
        <authorList>
            <person name="Parey E."/>
            <person name="Louis A."/>
            <person name="Montfort J."/>
            <person name="Bouchez O."/>
            <person name="Roques C."/>
            <person name="Iampietro C."/>
            <person name="Lluch J."/>
            <person name="Castinel A."/>
            <person name="Donnadieu C."/>
            <person name="Desvignes T."/>
            <person name="Floi Bucao C."/>
            <person name="Jouanno E."/>
            <person name="Wen M."/>
            <person name="Mejri S."/>
            <person name="Dirks R."/>
            <person name="Jansen H."/>
            <person name="Henkel C."/>
            <person name="Chen W.J."/>
            <person name="Zahm M."/>
            <person name="Cabau C."/>
            <person name="Klopp C."/>
            <person name="Thompson A.W."/>
            <person name="Robinson-Rechavi M."/>
            <person name="Braasch I."/>
            <person name="Lecointre G."/>
            <person name="Bobe J."/>
            <person name="Postlethwait J.H."/>
            <person name="Berthelot C."/>
            <person name="Roest Crollius H."/>
            <person name="Guiguen Y."/>
        </authorList>
    </citation>
    <scope>NUCLEOTIDE SEQUENCE</scope>
    <source>
        <strain evidence="1">WJC10195</strain>
    </source>
</reference>
<organism evidence="1 2">
    <name type="scientific">Synaphobranchus kaupii</name>
    <name type="common">Kaup's arrowtooth eel</name>
    <dbReference type="NCBI Taxonomy" id="118154"/>
    <lineage>
        <taxon>Eukaryota</taxon>
        <taxon>Metazoa</taxon>
        <taxon>Chordata</taxon>
        <taxon>Craniata</taxon>
        <taxon>Vertebrata</taxon>
        <taxon>Euteleostomi</taxon>
        <taxon>Actinopterygii</taxon>
        <taxon>Neopterygii</taxon>
        <taxon>Teleostei</taxon>
        <taxon>Anguilliformes</taxon>
        <taxon>Synaphobranchidae</taxon>
        <taxon>Synaphobranchus</taxon>
    </lineage>
</organism>
<keyword evidence="2" id="KW-1185">Reference proteome</keyword>
<dbReference type="AlphaFoldDB" id="A0A9Q1IKK8"/>
<gene>
    <name evidence="1" type="ORF">SKAU_G00314100</name>
</gene>
<comment type="caution">
    <text evidence="1">The sequence shown here is derived from an EMBL/GenBank/DDBJ whole genome shotgun (WGS) entry which is preliminary data.</text>
</comment>
<dbReference type="EMBL" id="JAINUF010000013">
    <property type="protein sequence ID" value="KAJ8344081.1"/>
    <property type="molecule type" value="Genomic_DNA"/>
</dbReference>
<evidence type="ECO:0000313" key="2">
    <source>
        <dbReference type="Proteomes" id="UP001152622"/>
    </source>
</evidence>